<organism evidence="1">
    <name type="scientific">Brassica napus</name>
    <name type="common">Rape</name>
    <dbReference type="NCBI Taxonomy" id="3708"/>
    <lineage>
        <taxon>Eukaryota</taxon>
        <taxon>Viridiplantae</taxon>
        <taxon>Streptophyta</taxon>
        <taxon>Embryophyta</taxon>
        <taxon>Tracheophyta</taxon>
        <taxon>Spermatophyta</taxon>
        <taxon>Magnoliopsida</taxon>
        <taxon>eudicotyledons</taxon>
        <taxon>Gunneridae</taxon>
        <taxon>Pentapetalae</taxon>
        <taxon>rosids</taxon>
        <taxon>malvids</taxon>
        <taxon>Brassicales</taxon>
        <taxon>Brassicaceae</taxon>
        <taxon>Brassiceae</taxon>
        <taxon>Brassica</taxon>
    </lineage>
</organism>
<gene>
    <name evidence="1" type="ORF">DARMORV10_C07P39370.1</name>
</gene>
<dbReference type="Proteomes" id="UP001295469">
    <property type="component" value="Chromosome C07"/>
</dbReference>
<evidence type="ECO:0000313" key="1">
    <source>
        <dbReference type="EMBL" id="CAF2010186.1"/>
    </source>
</evidence>
<name>A0A816MNX0_BRANA</name>
<protein>
    <submittedName>
        <fullName evidence="1">(rape) hypothetical protein</fullName>
    </submittedName>
</protein>
<reference evidence="1" key="1">
    <citation type="submission" date="2021-01" db="EMBL/GenBank/DDBJ databases">
        <authorList>
            <consortium name="Genoscope - CEA"/>
            <person name="William W."/>
        </authorList>
    </citation>
    <scope>NUCLEOTIDE SEQUENCE</scope>
</reference>
<dbReference type="PANTHER" id="PTHR33385:SF4">
    <property type="entry name" value="PROTEIN XRI1"/>
    <property type="match status" value="1"/>
</dbReference>
<dbReference type="GO" id="GO:0007140">
    <property type="term" value="P:male meiotic nuclear division"/>
    <property type="evidence" value="ECO:0007669"/>
    <property type="project" value="InterPro"/>
</dbReference>
<sequence length="386" mass="42992">MAMHLRLTKKLINRFGEEMTGRGLRAERTSISGPLAVAVSTKHISRAHKGQSKLLYSSYIRSPSFHYQARACYSATASYSVWEDRWITEKIVAPHGIGKFRSMITSHSLISVTDITMTEVTLNQEDHSYMFDDHSTPVKACGELGYHVTTDETTKKLEVQSETRSAVKRRRMLLFDDQPMETSLFSSESFSSILKSGAREETFDELLPEGSQLIEGFSADASASSLDLEGLDLYAEEWYADCLNDAETPILPDDLSFGSPDVQVDISEYLSEPPEPEAREVRRPMTRSSPNVIFKAGRKSFARPVPRLPSSIIYPFAFIKPCGVHGDMTLKDINQKIRTPAAKPKEDKLEPPVIQTSAFSGKPVVGKTKIRTEGGKGSITIMRTRG</sequence>
<dbReference type="GO" id="GO:0007143">
    <property type="term" value="P:female meiotic nuclear division"/>
    <property type="evidence" value="ECO:0007669"/>
    <property type="project" value="InterPro"/>
</dbReference>
<proteinExistence type="predicted"/>
<accession>A0A816MNX0</accession>
<dbReference type="AlphaFoldDB" id="A0A816MNX0"/>
<dbReference type="EMBL" id="HG994371">
    <property type="protein sequence ID" value="CAF2010186.1"/>
    <property type="molecule type" value="Genomic_DNA"/>
</dbReference>
<dbReference type="PANTHER" id="PTHR33385">
    <property type="entry name" value="PROTEIN XRI1"/>
    <property type="match status" value="1"/>
</dbReference>
<dbReference type="InterPro" id="IPR039933">
    <property type="entry name" value="XRI1"/>
</dbReference>